<dbReference type="Pfam" id="PF00326">
    <property type="entry name" value="Peptidase_S9"/>
    <property type="match status" value="1"/>
</dbReference>
<comment type="similarity">
    <text evidence="1">Belongs to the peptidase S9C family.</text>
</comment>
<keyword evidence="7" id="KW-1185">Reference proteome</keyword>
<evidence type="ECO:0000313" key="6">
    <source>
        <dbReference type="EMBL" id="KAK9422789.1"/>
    </source>
</evidence>
<sequence length="728" mass="81183">MVVVPKLTPEVLVSAPRRGPAVPNYDGTLAFLSQSTHEIGGKTLREFLIMSIETGKTEQLIADEKARDVVWLGQGSNTVLYLSQGEGGYTWIKTVDAGSPSAEPCVVDFIEAPVRSLKVKALKDGSIAFVVVGLADENGNLYNEESDKKPHTARVTDSWNPRIVSRYLSFISSRDLTAYAFTQWDEYTKPQKTVLWYTNLIQEDGEWKLNKPLKNTLSGTTLTAPAGPLGSRGSTDDFDISDEGIVFAAAEHDVNDPMKVGLCNIYQLSLSSFSEASTGGPRRISLQVDVDPQTGTDRGYCTQPRFNPSGSMIAFLRASYGRAYIKSIWVKHAESPNAMNVFTMVTGKKWDLLPENFEFSTDGHAIYILAEDSGRRGLFKLDLLPNAQPRLISRLGSVSAVYHLQQDKDSAEKLLVTSSSFVESWIYQVIDASLTADSEPWVISKASQYTNFGLSPNQISEIYFEGAGDYVVQAWVITPRDFDPSKKKYPLCLHVHSGPNSSWDDEWSWESHPAVWAEQGYIVVRPNITGSLGFGLAMAEAIKDNWGGRPYDDLVNCLEHIKDMPGIDMENAVAAGASYGGYMMYWIQGHELGRRFKTIVCHDGIFHLPTFMLQTDALPLLSADFGGPPFMWNNFDGLERYNPARPDLLKNWKTPMLIIHSGRDYRYPITGGIAAFHTLKALGTPARLLTFPDETHFIQREENLLEWYRQIIAWINKWSGVASRNGNY</sequence>
<dbReference type="EMBL" id="JARVKF010000112">
    <property type="protein sequence ID" value="KAK9422789.1"/>
    <property type="molecule type" value="Genomic_DNA"/>
</dbReference>
<gene>
    <name evidence="6" type="ORF">SUNI508_00652</name>
</gene>
<dbReference type="InterPro" id="IPR001375">
    <property type="entry name" value="Peptidase_S9_cat"/>
</dbReference>
<dbReference type="PANTHER" id="PTHR42776:SF13">
    <property type="entry name" value="DIPEPTIDYL-PEPTIDASE 5"/>
    <property type="match status" value="1"/>
</dbReference>
<evidence type="ECO:0000256" key="3">
    <source>
        <dbReference type="ARBA" id="ARBA00022801"/>
    </source>
</evidence>
<keyword evidence="2" id="KW-0732">Signal</keyword>
<evidence type="ECO:0000256" key="2">
    <source>
        <dbReference type="ARBA" id="ARBA00022729"/>
    </source>
</evidence>
<reference evidence="6 7" key="1">
    <citation type="journal article" date="2024" name="J. Plant Pathol.">
        <title>Sequence and assembly of the genome of Seiridium unicorne, isolate CBS 538.82, causal agent of cypress canker disease.</title>
        <authorList>
            <person name="Scali E."/>
            <person name="Rocca G.D."/>
            <person name="Danti R."/>
            <person name="Garbelotto M."/>
            <person name="Barberini S."/>
            <person name="Baroncelli R."/>
            <person name="Emiliani G."/>
        </authorList>
    </citation>
    <scope>NUCLEOTIDE SEQUENCE [LARGE SCALE GENOMIC DNA]</scope>
    <source>
        <strain evidence="6 7">BM-138-508</strain>
    </source>
</reference>
<proteinExistence type="inferred from homology"/>
<comment type="caution">
    <text evidence="6">The sequence shown here is derived from an EMBL/GenBank/DDBJ whole genome shotgun (WGS) entry which is preliminary data.</text>
</comment>
<organism evidence="6 7">
    <name type="scientific">Seiridium unicorne</name>
    <dbReference type="NCBI Taxonomy" id="138068"/>
    <lineage>
        <taxon>Eukaryota</taxon>
        <taxon>Fungi</taxon>
        <taxon>Dikarya</taxon>
        <taxon>Ascomycota</taxon>
        <taxon>Pezizomycotina</taxon>
        <taxon>Sordariomycetes</taxon>
        <taxon>Xylariomycetidae</taxon>
        <taxon>Amphisphaeriales</taxon>
        <taxon>Sporocadaceae</taxon>
        <taxon>Seiridium</taxon>
    </lineage>
</organism>
<dbReference type="SUPFAM" id="SSF53474">
    <property type="entry name" value="alpha/beta-Hydrolases"/>
    <property type="match status" value="1"/>
</dbReference>
<protein>
    <recommendedName>
        <fullName evidence="4">Dipeptidyl-peptidase V</fullName>
    </recommendedName>
</protein>
<accession>A0ABR2V8C9</accession>
<evidence type="ECO:0000313" key="7">
    <source>
        <dbReference type="Proteomes" id="UP001408356"/>
    </source>
</evidence>
<dbReference type="Gene3D" id="3.40.50.1820">
    <property type="entry name" value="alpha/beta hydrolase"/>
    <property type="match status" value="1"/>
</dbReference>
<dbReference type="InterPro" id="IPR029058">
    <property type="entry name" value="AB_hydrolase_fold"/>
</dbReference>
<name>A0ABR2V8C9_9PEZI</name>
<feature type="domain" description="Peptidase S9 prolyl oligopeptidase catalytic" evidence="5">
    <location>
        <begin position="507"/>
        <end position="720"/>
    </location>
</feature>
<dbReference type="Proteomes" id="UP001408356">
    <property type="component" value="Unassembled WGS sequence"/>
</dbReference>
<evidence type="ECO:0000256" key="1">
    <source>
        <dbReference type="ARBA" id="ARBA00010040"/>
    </source>
</evidence>
<keyword evidence="3" id="KW-0378">Hydrolase</keyword>
<evidence type="ECO:0000259" key="5">
    <source>
        <dbReference type="Pfam" id="PF00326"/>
    </source>
</evidence>
<dbReference type="SUPFAM" id="SSF82171">
    <property type="entry name" value="DPP6 N-terminal domain-like"/>
    <property type="match status" value="1"/>
</dbReference>
<evidence type="ECO:0000256" key="4">
    <source>
        <dbReference type="ARBA" id="ARBA00032829"/>
    </source>
</evidence>
<dbReference type="PANTHER" id="PTHR42776">
    <property type="entry name" value="SERINE PEPTIDASE S9 FAMILY MEMBER"/>
    <property type="match status" value="1"/>
</dbReference>